<proteinExistence type="predicted"/>
<feature type="region of interest" description="Disordered" evidence="1">
    <location>
        <begin position="174"/>
        <end position="203"/>
    </location>
</feature>
<feature type="transmembrane region" description="Helical" evidence="2">
    <location>
        <begin position="43"/>
        <end position="64"/>
    </location>
</feature>
<evidence type="ECO:0000256" key="1">
    <source>
        <dbReference type="SAM" id="MobiDB-lite"/>
    </source>
</evidence>
<feature type="transmembrane region" description="Helical" evidence="2">
    <location>
        <begin position="121"/>
        <end position="140"/>
    </location>
</feature>
<reference evidence="3" key="1">
    <citation type="submission" date="2020-05" db="EMBL/GenBank/DDBJ databases">
        <authorList>
            <person name="Chiriac C."/>
            <person name="Salcher M."/>
            <person name="Ghai R."/>
            <person name="Kavagutti S V."/>
        </authorList>
    </citation>
    <scope>NUCLEOTIDE SEQUENCE</scope>
</reference>
<dbReference type="AlphaFoldDB" id="A0A6J7JHH0"/>
<name>A0A6J7JHH0_9ZZZZ</name>
<feature type="transmembrane region" description="Helical" evidence="2">
    <location>
        <begin position="146"/>
        <end position="170"/>
    </location>
</feature>
<evidence type="ECO:0000313" key="3">
    <source>
        <dbReference type="EMBL" id="CAB4942766.1"/>
    </source>
</evidence>
<protein>
    <submittedName>
        <fullName evidence="3">Unannotated protein</fullName>
    </submittedName>
</protein>
<gene>
    <name evidence="3" type="ORF">UFOPK3708_01545</name>
</gene>
<dbReference type="EMBL" id="CAFBNA010000118">
    <property type="protein sequence ID" value="CAB4942766.1"/>
    <property type="molecule type" value="Genomic_DNA"/>
</dbReference>
<evidence type="ECO:0000256" key="2">
    <source>
        <dbReference type="SAM" id="Phobius"/>
    </source>
</evidence>
<keyword evidence="2" id="KW-0812">Transmembrane</keyword>
<organism evidence="3">
    <name type="scientific">freshwater metagenome</name>
    <dbReference type="NCBI Taxonomy" id="449393"/>
    <lineage>
        <taxon>unclassified sequences</taxon>
        <taxon>metagenomes</taxon>
        <taxon>ecological metagenomes</taxon>
    </lineage>
</organism>
<feature type="compositionally biased region" description="Basic and acidic residues" evidence="1">
    <location>
        <begin position="174"/>
        <end position="187"/>
    </location>
</feature>
<feature type="transmembrane region" description="Helical" evidence="2">
    <location>
        <begin position="70"/>
        <end position="92"/>
    </location>
</feature>
<keyword evidence="2" id="KW-1133">Transmembrane helix</keyword>
<sequence length="203" mass="21761">MIDWQHCCTKNWNGSGPDVTDEKNIDGDLNEAASPQVLAGTGILRATVLGTAAFVLLGLAASIFQGALTGAYVALSLFEFFVGMIVFVLAFFRAIDRSRTEAIGIGGLFFASGSAPKRVQVILMVSLTVQVVVSIIVASLHLYTGLAFGVLAPMWALGFTGLWVAAYGTFPEREPELSRTGRRDEARRLHKQSAPKKPADDAE</sequence>
<accession>A0A6J7JHH0</accession>
<keyword evidence="2" id="KW-0472">Membrane</keyword>